<dbReference type="InterPro" id="IPR000055">
    <property type="entry name" value="Restrct_endonuc_typeI_TRD"/>
</dbReference>
<gene>
    <name evidence="5" type="ORF">Xmir_00114</name>
</gene>
<keyword evidence="5" id="KW-0540">Nuclease</keyword>
<keyword evidence="3" id="KW-0238">DNA-binding</keyword>
<dbReference type="PANTHER" id="PTHR30408">
    <property type="entry name" value="TYPE-1 RESTRICTION ENZYME ECOKI SPECIFICITY PROTEIN"/>
    <property type="match status" value="1"/>
</dbReference>
<dbReference type="InterPro" id="IPR044946">
    <property type="entry name" value="Restrct_endonuc_typeI_TRD_sf"/>
</dbReference>
<accession>A0A2D0JWE7</accession>
<dbReference type="InterPro" id="IPR052021">
    <property type="entry name" value="Type-I_RS_S_subunit"/>
</dbReference>
<dbReference type="Gene3D" id="3.90.220.20">
    <property type="entry name" value="DNA methylase specificity domains"/>
    <property type="match status" value="2"/>
</dbReference>
<keyword evidence="5" id="KW-0378">Hydrolase</keyword>
<sequence>MSKEKALQPALRFNVFEGDWVTSDFQGTFSYISNNSLSRAALNERAGLAKNIHYGDILIKFGEVLDISANQVPYITNDSLAKKLIPNRLKNGDIVIADAAEDSSVGKCTEIINLGENILFSGLHTIAVRPTTPFAPKYLGYFLNSDCYHDQLLSLMQGIKVLSISKSAIKDTFVRYPQNQVEQKKIGDFFQHIDQQLKLHQLKYTKLQQLKKAMLGKMFPKAGAKVPEMRFTGFSGDWETKVFKDSFNYIANNSLSRAQLNDKSGLAMNVHYGDVLIKFDEVLDVFETNIPYISNEALVSNLMPNCLQNGDIVIADAAEDTSVGKCTEIYNLGEQLLFAGLHTIAIRPSTPFAPKYLGYFLNSNLYHDQLIPIMQGTKVLSISKSSIKETLIYYPNDLAEQTKIGNYFHNLDRLIVLQQQHINKLKNIKQACLEKMFV</sequence>
<dbReference type="OrthoDB" id="9798929at2"/>
<evidence type="ECO:0000313" key="5">
    <source>
        <dbReference type="EMBL" id="PHM50712.1"/>
    </source>
</evidence>
<dbReference type="GO" id="GO:0009307">
    <property type="term" value="P:DNA restriction-modification system"/>
    <property type="evidence" value="ECO:0007669"/>
    <property type="project" value="UniProtKB-KW"/>
</dbReference>
<keyword evidence="6" id="KW-1185">Reference proteome</keyword>
<organism evidence="5 6">
    <name type="scientific">Xenorhabdus miraniensis</name>
    <dbReference type="NCBI Taxonomy" id="351674"/>
    <lineage>
        <taxon>Bacteria</taxon>
        <taxon>Pseudomonadati</taxon>
        <taxon>Pseudomonadota</taxon>
        <taxon>Gammaproteobacteria</taxon>
        <taxon>Enterobacterales</taxon>
        <taxon>Morganellaceae</taxon>
        <taxon>Xenorhabdus</taxon>
    </lineage>
</organism>
<dbReference type="SUPFAM" id="SSF116734">
    <property type="entry name" value="DNA methylase specificity domain"/>
    <property type="match status" value="2"/>
</dbReference>
<dbReference type="EMBL" id="NITZ01000001">
    <property type="protein sequence ID" value="PHM50712.1"/>
    <property type="molecule type" value="Genomic_DNA"/>
</dbReference>
<dbReference type="PANTHER" id="PTHR30408:SF12">
    <property type="entry name" value="TYPE I RESTRICTION ENZYME MJAVIII SPECIFICITY SUBUNIT"/>
    <property type="match status" value="1"/>
</dbReference>
<reference evidence="5 6" key="1">
    <citation type="journal article" date="2017" name="Nat. Microbiol.">
        <title>Natural product diversity associated with the nematode symbionts Photorhabdus and Xenorhabdus.</title>
        <authorList>
            <person name="Tobias N.J."/>
            <person name="Wolff H."/>
            <person name="Djahanschiri B."/>
            <person name="Grundmann F."/>
            <person name="Kronenwerth M."/>
            <person name="Shi Y.M."/>
            <person name="Simonyi S."/>
            <person name="Grun P."/>
            <person name="Shapiro-Ilan D."/>
            <person name="Pidot S.J."/>
            <person name="Stinear T.P."/>
            <person name="Ebersberger I."/>
            <person name="Bode H.B."/>
        </authorList>
    </citation>
    <scope>NUCLEOTIDE SEQUENCE [LARGE SCALE GENOMIC DNA]</scope>
    <source>
        <strain evidence="5 6">DSM 17902</strain>
    </source>
</reference>
<dbReference type="Proteomes" id="UP000221980">
    <property type="component" value="Unassembled WGS sequence"/>
</dbReference>
<keyword evidence="5" id="KW-0255">Endonuclease</keyword>
<proteinExistence type="inferred from homology"/>
<evidence type="ECO:0000256" key="1">
    <source>
        <dbReference type="ARBA" id="ARBA00010923"/>
    </source>
</evidence>
<evidence type="ECO:0000313" key="6">
    <source>
        <dbReference type="Proteomes" id="UP000221980"/>
    </source>
</evidence>
<dbReference type="Pfam" id="PF01420">
    <property type="entry name" value="Methylase_S"/>
    <property type="match status" value="1"/>
</dbReference>
<keyword evidence="2" id="KW-0680">Restriction system</keyword>
<comment type="caution">
    <text evidence="5">The sequence shown here is derived from an EMBL/GenBank/DDBJ whole genome shotgun (WGS) entry which is preliminary data.</text>
</comment>
<dbReference type="GO" id="GO:0004519">
    <property type="term" value="F:endonuclease activity"/>
    <property type="evidence" value="ECO:0007669"/>
    <property type="project" value="UniProtKB-KW"/>
</dbReference>
<evidence type="ECO:0000256" key="3">
    <source>
        <dbReference type="ARBA" id="ARBA00023125"/>
    </source>
</evidence>
<dbReference type="GO" id="GO:0003677">
    <property type="term" value="F:DNA binding"/>
    <property type="evidence" value="ECO:0007669"/>
    <property type="project" value="UniProtKB-KW"/>
</dbReference>
<protein>
    <submittedName>
        <fullName evidence="5">Type I restriction endonuclease subunit S</fullName>
    </submittedName>
</protein>
<dbReference type="RefSeq" id="WP_099112569.1">
    <property type="nucleotide sequence ID" value="NZ_CAWNQI010000001.1"/>
</dbReference>
<comment type="similarity">
    <text evidence="1">Belongs to the type-I restriction system S methylase family.</text>
</comment>
<dbReference type="AlphaFoldDB" id="A0A2D0JWE7"/>
<name>A0A2D0JWE7_9GAMM</name>
<feature type="domain" description="Type I restriction modification DNA specificity" evidence="4">
    <location>
        <begin position="289"/>
        <end position="426"/>
    </location>
</feature>
<evidence type="ECO:0000259" key="4">
    <source>
        <dbReference type="Pfam" id="PF01420"/>
    </source>
</evidence>
<evidence type="ECO:0000256" key="2">
    <source>
        <dbReference type="ARBA" id="ARBA00022747"/>
    </source>
</evidence>